<accession>A0A4Y9VR20</accession>
<gene>
    <name evidence="1" type="ORF">C3Y98_04670</name>
</gene>
<dbReference type="Proteomes" id="UP000297706">
    <property type="component" value="Unassembled WGS sequence"/>
</dbReference>
<dbReference type="InterPro" id="IPR019289">
    <property type="entry name" value="Phage_tail_E/E"/>
</dbReference>
<dbReference type="Pfam" id="PF10109">
    <property type="entry name" value="Phage_TAC_7"/>
    <property type="match status" value="1"/>
</dbReference>
<keyword evidence="2" id="KW-1185">Reference proteome</keyword>
<protein>
    <submittedName>
        <fullName evidence="1">Phage tail assembly protein</fullName>
    </submittedName>
</protein>
<name>A0A4Y9VR20_9PROT</name>
<evidence type="ECO:0000313" key="1">
    <source>
        <dbReference type="EMBL" id="TFW71404.1"/>
    </source>
</evidence>
<sequence length="93" mass="9853">MRYQLSKPVMHGDTEIAELELREMTGKDIIDVGFPYLIGVDGGGELKIQASVIVKYVSRLAAVPPSVVEKLSPSDITGLTGVVMGFFGQSAGA</sequence>
<dbReference type="OrthoDB" id="8689846at2"/>
<dbReference type="EMBL" id="PQVH01000008">
    <property type="protein sequence ID" value="TFW71404.1"/>
    <property type="molecule type" value="Genomic_DNA"/>
</dbReference>
<evidence type="ECO:0000313" key="2">
    <source>
        <dbReference type="Proteomes" id="UP000297706"/>
    </source>
</evidence>
<dbReference type="AlphaFoldDB" id="A0A4Y9VR20"/>
<proteinExistence type="predicted"/>
<dbReference type="RefSeq" id="WP_135276951.1">
    <property type="nucleotide sequence ID" value="NZ_PQVH01000008.1"/>
</dbReference>
<reference evidence="1 2" key="1">
    <citation type="submission" date="2018-02" db="EMBL/GenBank/DDBJ databases">
        <title>A novel lanthanide dependent methylotroph, Methylotenera sp. La3113.</title>
        <authorList>
            <person name="Lv H."/>
            <person name="Tani A."/>
        </authorList>
    </citation>
    <scope>NUCLEOTIDE SEQUENCE [LARGE SCALE GENOMIC DNA]</scope>
    <source>
        <strain evidence="1 2">La3113</strain>
    </source>
</reference>
<comment type="caution">
    <text evidence="1">The sequence shown here is derived from an EMBL/GenBank/DDBJ whole genome shotgun (WGS) entry which is preliminary data.</text>
</comment>
<organism evidence="1 2">
    <name type="scientific">Methylotenera oryzisoli</name>
    <dbReference type="NCBI Taxonomy" id="2080758"/>
    <lineage>
        <taxon>Bacteria</taxon>
        <taxon>Pseudomonadati</taxon>
        <taxon>Pseudomonadota</taxon>
        <taxon>Betaproteobacteria</taxon>
        <taxon>Nitrosomonadales</taxon>
        <taxon>Methylophilaceae</taxon>
        <taxon>Methylotenera</taxon>
    </lineage>
</organism>